<comment type="caution">
    <text evidence="2">The sequence shown here is derived from an EMBL/GenBank/DDBJ whole genome shotgun (WGS) entry which is preliminary data.</text>
</comment>
<evidence type="ECO:0000256" key="1">
    <source>
        <dbReference type="SAM" id="MobiDB-lite"/>
    </source>
</evidence>
<dbReference type="EMBL" id="QBMP01000253">
    <property type="protein sequence ID" value="PZO47956.1"/>
    <property type="molecule type" value="Genomic_DNA"/>
</dbReference>
<sequence length="112" mass="12212">MNQRIFLFIQAAVKQVAIALVGMVMFLGLMQPAAQAVPALIMPDTEPTLSAESLEQKRAERRELQSKASEAAKAEEEANSAGETLTEKLNLDEIVEENEIVDGVKKAINSDK</sequence>
<accession>A0A2W4WSP8</accession>
<feature type="region of interest" description="Disordered" evidence="1">
    <location>
        <begin position="48"/>
        <end position="85"/>
    </location>
</feature>
<dbReference type="Proteomes" id="UP000249794">
    <property type="component" value="Unassembled WGS sequence"/>
</dbReference>
<evidence type="ECO:0000313" key="2">
    <source>
        <dbReference type="EMBL" id="PZO47956.1"/>
    </source>
</evidence>
<proteinExistence type="predicted"/>
<feature type="compositionally biased region" description="Basic and acidic residues" evidence="1">
    <location>
        <begin position="54"/>
        <end position="76"/>
    </location>
</feature>
<protein>
    <submittedName>
        <fullName evidence="2">Uncharacterized protein</fullName>
    </submittedName>
</protein>
<reference evidence="2 3" key="2">
    <citation type="submission" date="2018-06" db="EMBL/GenBank/DDBJ databases">
        <title>Metagenomic assembly of (sub)arctic Cyanobacteria and their associated microbiome from non-axenic cultures.</title>
        <authorList>
            <person name="Baurain D."/>
        </authorList>
    </citation>
    <scope>NUCLEOTIDE SEQUENCE [LARGE SCALE GENOMIC DNA]</scope>
    <source>
        <strain evidence="2">ULC027bin1</strain>
    </source>
</reference>
<evidence type="ECO:0000313" key="3">
    <source>
        <dbReference type="Proteomes" id="UP000249794"/>
    </source>
</evidence>
<reference evidence="3" key="1">
    <citation type="submission" date="2018-04" db="EMBL/GenBank/DDBJ databases">
        <authorList>
            <person name="Cornet L."/>
        </authorList>
    </citation>
    <scope>NUCLEOTIDE SEQUENCE [LARGE SCALE GENOMIC DNA]</scope>
</reference>
<name>A0A2W4WSP8_9CYAN</name>
<organism evidence="2 3">
    <name type="scientific">Phormidesmis priestleyi</name>
    <dbReference type="NCBI Taxonomy" id="268141"/>
    <lineage>
        <taxon>Bacteria</taxon>
        <taxon>Bacillati</taxon>
        <taxon>Cyanobacteriota</taxon>
        <taxon>Cyanophyceae</taxon>
        <taxon>Leptolyngbyales</taxon>
        <taxon>Leptolyngbyaceae</taxon>
        <taxon>Phormidesmis</taxon>
    </lineage>
</organism>
<gene>
    <name evidence="2" type="ORF">DCF15_18380</name>
</gene>
<dbReference type="AlphaFoldDB" id="A0A2W4WSP8"/>